<keyword evidence="1" id="KW-0812">Transmembrane</keyword>
<name>A0A9D1VMR1_9FIRM</name>
<evidence type="ECO:0000256" key="1">
    <source>
        <dbReference type="SAM" id="Phobius"/>
    </source>
</evidence>
<dbReference type="AlphaFoldDB" id="A0A9D1VMR1"/>
<reference evidence="2" key="1">
    <citation type="journal article" date="2021" name="PeerJ">
        <title>Extensive microbial diversity within the chicken gut microbiome revealed by metagenomics and culture.</title>
        <authorList>
            <person name="Gilroy R."/>
            <person name="Ravi A."/>
            <person name="Getino M."/>
            <person name="Pursley I."/>
            <person name="Horton D.L."/>
            <person name="Alikhan N.F."/>
            <person name="Baker D."/>
            <person name="Gharbi K."/>
            <person name="Hall N."/>
            <person name="Watson M."/>
            <person name="Adriaenssens E.M."/>
            <person name="Foster-Nyarko E."/>
            <person name="Jarju S."/>
            <person name="Secka A."/>
            <person name="Antonio M."/>
            <person name="Oren A."/>
            <person name="Chaudhuri R.R."/>
            <person name="La Ragione R."/>
            <person name="Hildebrand F."/>
            <person name="Pallen M.J."/>
        </authorList>
    </citation>
    <scope>NUCLEOTIDE SEQUENCE</scope>
    <source>
        <strain evidence="2">ChiHjej12B11-1927</strain>
    </source>
</reference>
<organism evidence="2 3">
    <name type="scientific">Candidatus Blautia pullistercoris</name>
    <dbReference type="NCBI Taxonomy" id="2838499"/>
    <lineage>
        <taxon>Bacteria</taxon>
        <taxon>Bacillati</taxon>
        <taxon>Bacillota</taxon>
        <taxon>Clostridia</taxon>
        <taxon>Lachnospirales</taxon>
        <taxon>Lachnospiraceae</taxon>
        <taxon>Blautia</taxon>
    </lineage>
</organism>
<sequence>MDHKAVQAMGKVTMEYIKTVLKPGMGLKVLTRSGILLGLVTLFQISVHWIILAEERWCIRKFGDRYREYMKRVRRYI</sequence>
<gene>
    <name evidence="2" type="ORF">H9738_09880</name>
</gene>
<dbReference type="EMBL" id="DXFG01000211">
    <property type="protein sequence ID" value="HIX38160.1"/>
    <property type="molecule type" value="Genomic_DNA"/>
</dbReference>
<dbReference type="Gene3D" id="1.20.120.1630">
    <property type="match status" value="1"/>
</dbReference>
<reference evidence="2" key="2">
    <citation type="submission" date="2021-04" db="EMBL/GenBank/DDBJ databases">
        <authorList>
            <person name="Gilroy R."/>
        </authorList>
    </citation>
    <scope>NUCLEOTIDE SEQUENCE</scope>
    <source>
        <strain evidence="2">ChiHjej12B11-1927</strain>
    </source>
</reference>
<accession>A0A9D1VMR1</accession>
<keyword evidence="1" id="KW-0472">Membrane</keyword>
<dbReference type="Proteomes" id="UP000824230">
    <property type="component" value="Unassembled WGS sequence"/>
</dbReference>
<proteinExistence type="predicted"/>
<comment type="caution">
    <text evidence="2">The sequence shown here is derived from an EMBL/GenBank/DDBJ whole genome shotgun (WGS) entry which is preliminary data.</text>
</comment>
<evidence type="ECO:0000313" key="3">
    <source>
        <dbReference type="Proteomes" id="UP000824230"/>
    </source>
</evidence>
<feature type="transmembrane region" description="Helical" evidence="1">
    <location>
        <begin position="33"/>
        <end position="52"/>
    </location>
</feature>
<protein>
    <submittedName>
        <fullName evidence="2">Uncharacterized protein</fullName>
    </submittedName>
</protein>
<evidence type="ECO:0000313" key="2">
    <source>
        <dbReference type="EMBL" id="HIX38160.1"/>
    </source>
</evidence>
<keyword evidence="1" id="KW-1133">Transmembrane helix</keyword>